<sequence length="177" mass="20182">MELWWTEGAIHNSDRLVYKNRPFSRFSFSTFRWHHIGSLDDQARNQHRGRNLVNTGDAADIVDGSSVATGDSHSAQWPSVYAMNLCPDPPAYFGETTNDTANTNNANSMLPEYLDTYYVDQAYSNPPALFDVNPHSSRTSYFADENTAYMESTLAMTHVRERAPVSHRPTHPRSRHW</sequence>
<evidence type="ECO:0000313" key="1">
    <source>
        <dbReference type="EMBL" id="RUS28980.1"/>
    </source>
</evidence>
<protein>
    <submittedName>
        <fullName evidence="1">Uncharacterized protein</fullName>
    </submittedName>
</protein>
<gene>
    <name evidence="1" type="ORF">BC938DRAFT_481211</name>
</gene>
<proteinExistence type="predicted"/>
<comment type="caution">
    <text evidence="1">The sequence shown here is derived from an EMBL/GenBank/DDBJ whole genome shotgun (WGS) entry which is preliminary data.</text>
</comment>
<keyword evidence="2" id="KW-1185">Reference proteome</keyword>
<reference evidence="1 2" key="1">
    <citation type="journal article" date="2018" name="New Phytol.">
        <title>Phylogenomics of Endogonaceae and evolution of mycorrhizas within Mucoromycota.</title>
        <authorList>
            <person name="Chang Y."/>
            <person name="Desiro A."/>
            <person name="Na H."/>
            <person name="Sandor L."/>
            <person name="Lipzen A."/>
            <person name="Clum A."/>
            <person name="Barry K."/>
            <person name="Grigoriev I.V."/>
            <person name="Martin F.M."/>
            <person name="Stajich J.E."/>
            <person name="Smith M.E."/>
            <person name="Bonito G."/>
            <person name="Spatafora J.W."/>
        </authorList>
    </citation>
    <scope>NUCLEOTIDE SEQUENCE [LARGE SCALE GENOMIC DNA]</scope>
    <source>
        <strain evidence="1 2">AD002</strain>
    </source>
</reference>
<evidence type="ECO:0000313" key="2">
    <source>
        <dbReference type="Proteomes" id="UP000274822"/>
    </source>
</evidence>
<dbReference type="AlphaFoldDB" id="A0A433QGM3"/>
<dbReference type="Proteomes" id="UP000274822">
    <property type="component" value="Unassembled WGS sequence"/>
</dbReference>
<accession>A0A433QGM3</accession>
<name>A0A433QGM3_9FUNG</name>
<organism evidence="1 2">
    <name type="scientific">Jimgerdemannia flammicorona</name>
    <dbReference type="NCBI Taxonomy" id="994334"/>
    <lineage>
        <taxon>Eukaryota</taxon>
        <taxon>Fungi</taxon>
        <taxon>Fungi incertae sedis</taxon>
        <taxon>Mucoromycota</taxon>
        <taxon>Mucoromycotina</taxon>
        <taxon>Endogonomycetes</taxon>
        <taxon>Endogonales</taxon>
        <taxon>Endogonaceae</taxon>
        <taxon>Jimgerdemannia</taxon>
    </lineage>
</organism>
<dbReference type="EMBL" id="RBNJ01005826">
    <property type="protein sequence ID" value="RUS28980.1"/>
    <property type="molecule type" value="Genomic_DNA"/>
</dbReference>